<dbReference type="OrthoDB" id="7820651at2759"/>
<keyword evidence="2" id="KW-1185">Reference proteome</keyword>
<sequence length="146" mass="17654">MTHFLGGHSFQYCDTETLETYLMRRCNTVQMLFLCLVMRMRVSHERPTSKRLLDQSLQTDTFDVLRRIPRSEEPGSDAKGDLKLLHAPCEFDLIRYTSINYFPIYCQSVYTNRHVNEDWYRLYRTYDTEGFVFGQFYERLQRYELD</sequence>
<evidence type="ECO:0000313" key="2">
    <source>
        <dbReference type="Proteomes" id="UP000008711"/>
    </source>
</evidence>
<organism evidence="1 2">
    <name type="scientific">Drosophila erecta</name>
    <name type="common">Fruit fly</name>
    <dbReference type="NCBI Taxonomy" id="7220"/>
    <lineage>
        <taxon>Eukaryota</taxon>
        <taxon>Metazoa</taxon>
        <taxon>Ecdysozoa</taxon>
        <taxon>Arthropoda</taxon>
        <taxon>Hexapoda</taxon>
        <taxon>Insecta</taxon>
        <taxon>Pterygota</taxon>
        <taxon>Neoptera</taxon>
        <taxon>Endopterygota</taxon>
        <taxon>Diptera</taxon>
        <taxon>Brachycera</taxon>
        <taxon>Muscomorpha</taxon>
        <taxon>Ephydroidea</taxon>
        <taxon>Drosophilidae</taxon>
        <taxon>Drosophila</taxon>
        <taxon>Sophophora</taxon>
    </lineage>
</organism>
<dbReference type="AlphaFoldDB" id="B3NRZ8"/>
<dbReference type="Proteomes" id="UP000008711">
    <property type="component" value="Unassembled WGS sequence"/>
</dbReference>
<dbReference type="InterPro" id="IPR031931">
    <property type="entry name" value="DUF4768"/>
</dbReference>
<dbReference type="HOGENOM" id="CLU_169197_0_0_1"/>
<name>B3NRZ8_DROER</name>
<dbReference type="Pfam" id="PF15989">
    <property type="entry name" value="DUF4768"/>
    <property type="match status" value="1"/>
</dbReference>
<dbReference type="KEGG" id="der:6546586"/>
<reference evidence="1 2" key="1">
    <citation type="journal article" date="2007" name="Nature">
        <title>Evolution of genes and genomes on the Drosophila phylogeny.</title>
        <authorList>
            <consortium name="Drosophila 12 Genomes Consortium"/>
            <person name="Clark A.G."/>
            <person name="Eisen M.B."/>
            <person name="Smith D.R."/>
            <person name="Bergman C.M."/>
            <person name="Oliver B."/>
            <person name="Markow T.A."/>
            <person name="Kaufman T.C."/>
            <person name="Kellis M."/>
            <person name="Gelbart W."/>
            <person name="Iyer V.N."/>
            <person name="Pollard D.A."/>
            <person name="Sackton T.B."/>
            <person name="Larracuente A.M."/>
            <person name="Singh N.D."/>
            <person name="Abad J.P."/>
            <person name="Abt D.N."/>
            <person name="Adryan B."/>
            <person name="Aguade M."/>
            <person name="Akashi H."/>
            <person name="Anderson W.W."/>
            <person name="Aquadro C.F."/>
            <person name="Ardell D.H."/>
            <person name="Arguello R."/>
            <person name="Artieri C.G."/>
            <person name="Barbash D.A."/>
            <person name="Barker D."/>
            <person name="Barsanti P."/>
            <person name="Batterham P."/>
            <person name="Batzoglou S."/>
            <person name="Begun D."/>
            <person name="Bhutkar A."/>
            <person name="Blanco E."/>
            <person name="Bosak S.A."/>
            <person name="Bradley R.K."/>
            <person name="Brand A.D."/>
            <person name="Brent M.R."/>
            <person name="Brooks A.N."/>
            <person name="Brown R.H."/>
            <person name="Butlin R.K."/>
            <person name="Caggese C."/>
            <person name="Calvi B.R."/>
            <person name="Bernardo de Carvalho A."/>
            <person name="Caspi A."/>
            <person name="Castrezana S."/>
            <person name="Celniker S.E."/>
            <person name="Chang J.L."/>
            <person name="Chapple C."/>
            <person name="Chatterji S."/>
            <person name="Chinwalla A."/>
            <person name="Civetta A."/>
            <person name="Clifton S.W."/>
            <person name="Comeron J.M."/>
            <person name="Costello J.C."/>
            <person name="Coyne J.A."/>
            <person name="Daub J."/>
            <person name="David R.G."/>
            <person name="Delcher A.L."/>
            <person name="Delehaunty K."/>
            <person name="Do C.B."/>
            <person name="Ebling H."/>
            <person name="Edwards K."/>
            <person name="Eickbush T."/>
            <person name="Evans J.D."/>
            <person name="Filipski A."/>
            <person name="Findeiss S."/>
            <person name="Freyhult E."/>
            <person name="Fulton L."/>
            <person name="Fulton R."/>
            <person name="Garcia A.C."/>
            <person name="Gardiner A."/>
            <person name="Garfield D.A."/>
            <person name="Garvin B.E."/>
            <person name="Gibson G."/>
            <person name="Gilbert D."/>
            <person name="Gnerre S."/>
            <person name="Godfrey J."/>
            <person name="Good R."/>
            <person name="Gotea V."/>
            <person name="Gravely B."/>
            <person name="Greenberg A.J."/>
            <person name="Griffiths-Jones S."/>
            <person name="Gross S."/>
            <person name="Guigo R."/>
            <person name="Gustafson E.A."/>
            <person name="Haerty W."/>
            <person name="Hahn M.W."/>
            <person name="Halligan D.L."/>
            <person name="Halpern A.L."/>
            <person name="Halter G.M."/>
            <person name="Han M.V."/>
            <person name="Heger A."/>
            <person name="Hillier L."/>
            <person name="Hinrichs A.S."/>
            <person name="Holmes I."/>
            <person name="Hoskins R.A."/>
            <person name="Hubisz M.J."/>
            <person name="Hultmark D."/>
            <person name="Huntley M.A."/>
            <person name="Jaffe D.B."/>
            <person name="Jagadeeshan S."/>
            <person name="Jeck W.R."/>
            <person name="Johnson J."/>
            <person name="Jones C.D."/>
            <person name="Jordan W.C."/>
            <person name="Karpen G.H."/>
            <person name="Kataoka E."/>
            <person name="Keightley P.D."/>
            <person name="Kheradpour P."/>
            <person name="Kirkness E.F."/>
            <person name="Koerich L.B."/>
            <person name="Kristiansen K."/>
            <person name="Kudrna D."/>
            <person name="Kulathinal R.J."/>
            <person name="Kumar S."/>
            <person name="Kwok R."/>
            <person name="Lander E."/>
            <person name="Langley C.H."/>
            <person name="Lapoint R."/>
            <person name="Lazzaro B.P."/>
            <person name="Lee S.J."/>
            <person name="Levesque L."/>
            <person name="Li R."/>
            <person name="Lin C.F."/>
            <person name="Lin M.F."/>
            <person name="Lindblad-Toh K."/>
            <person name="Llopart A."/>
            <person name="Long M."/>
            <person name="Low L."/>
            <person name="Lozovsky E."/>
            <person name="Lu J."/>
            <person name="Luo M."/>
            <person name="Machado C.A."/>
            <person name="Makalowski W."/>
            <person name="Marzo M."/>
            <person name="Matsuda M."/>
            <person name="Matzkin L."/>
            <person name="McAllister B."/>
            <person name="McBride C.S."/>
            <person name="McKernan B."/>
            <person name="McKernan K."/>
            <person name="Mendez-Lago M."/>
            <person name="Minx P."/>
            <person name="Mollenhauer M.U."/>
            <person name="Montooth K."/>
            <person name="Mount S.M."/>
            <person name="Mu X."/>
            <person name="Myers E."/>
            <person name="Negre B."/>
            <person name="Newfeld S."/>
            <person name="Nielsen R."/>
            <person name="Noor M.A."/>
            <person name="O'Grady P."/>
            <person name="Pachter L."/>
            <person name="Papaceit M."/>
            <person name="Parisi M.J."/>
            <person name="Parisi M."/>
            <person name="Parts L."/>
            <person name="Pedersen J.S."/>
            <person name="Pesole G."/>
            <person name="Phillippy A.M."/>
            <person name="Ponting C.P."/>
            <person name="Pop M."/>
            <person name="Porcelli D."/>
            <person name="Powell J.R."/>
            <person name="Prohaska S."/>
            <person name="Pruitt K."/>
            <person name="Puig M."/>
            <person name="Quesneville H."/>
            <person name="Ram K.R."/>
            <person name="Rand D."/>
            <person name="Rasmussen M.D."/>
            <person name="Reed L.K."/>
            <person name="Reenan R."/>
            <person name="Reily A."/>
            <person name="Remington K.A."/>
            <person name="Rieger T.T."/>
            <person name="Ritchie M.G."/>
            <person name="Robin C."/>
            <person name="Rogers Y.H."/>
            <person name="Rohde C."/>
            <person name="Rozas J."/>
            <person name="Rubenfield M.J."/>
            <person name="Ruiz A."/>
            <person name="Russo S."/>
            <person name="Salzberg S.L."/>
            <person name="Sanchez-Gracia A."/>
            <person name="Saranga D.J."/>
            <person name="Sato H."/>
            <person name="Schaeffer S.W."/>
            <person name="Schatz M.C."/>
            <person name="Schlenke T."/>
            <person name="Schwartz R."/>
            <person name="Segarra C."/>
            <person name="Singh R.S."/>
            <person name="Sirot L."/>
            <person name="Sirota M."/>
            <person name="Sisneros N.B."/>
            <person name="Smith C.D."/>
            <person name="Smith T.F."/>
            <person name="Spieth J."/>
            <person name="Stage D.E."/>
            <person name="Stark A."/>
            <person name="Stephan W."/>
            <person name="Strausberg R.L."/>
            <person name="Strempel S."/>
            <person name="Sturgill D."/>
            <person name="Sutton G."/>
            <person name="Sutton G.G."/>
            <person name="Tao W."/>
            <person name="Teichmann S."/>
            <person name="Tobari Y.N."/>
            <person name="Tomimura Y."/>
            <person name="Tsolas J.M."/>
            <person name="Valente V.L."/>
            <person name="Venter E."/>
            <person name="Venter J.C."/>
            <person name="Vicario S."/>
            <person name="Vieira F.G."/>
            <person name="Vilella A.J."/>
            <person name="Villasante A."/>
            <person name="Walenz B."/>
            <person name="Wang J."/>
            <person name="Wasserman M."/>
            <person name="Watts T."/>
            <person name="Wilson D."/>
            <person name="Wilson R.K."/>
            <person name="Wing R.A."/>
            <person name="Wolfner M.F."/>
            <person name="Wong A."/>
            <person name="Wong G.K."/>
            <person name="Wu C.I."/>
            <person name="Wu G."/>
            <person name="Yamamoto D."/>
            <person name="Yang H.P."/>
            <person name="Yang S.P."/>
            <person name="Yorke J.A."/>
            <person name="Yoshida K."/>
            <person name="Zdobnov E."/>
            <person name="Zhang P."/>
            <person name="Zhang Y."/>
            <person name="Zimin A.V."/>
            <person name="Baldwin J."/>
            <person name="Abdouelleil A."/>
            <person name="Abdulkadir J."/>
            <person name="Abebe A."/>
            <person name="Abera B."/>
            <person name="Abreu J."/>
            <person name="Acer S.C."/>
            <person name="Aftuck L."/>
            <person name="Alexander A."/>
            <person name="An P."/>
            <person name="Anderson E."/>
            <person name="Anderson S."/>
            <person name="Arachi H."/>
            <person name="Azer M."/>
            <person name="Bachantsang P."/>
            <person name="Barry A."/>
            <person name="Bayul T."/>
            <person name="Berlin A."/>
            <person name="Bessette D."/>
            <person name="Bloom T."/>
            <person name="Blye J."/>
            <person name="Boguslavskiy L."/>
            <person name="Bonnet C."/>
            <person name="Boukhgalter B."/>
            <person name="Bourzgui I."/>
            <person name="Brown A."/>
            <person name="Cahill P."/>
            <person name="Channer S."/>
            <person name="Cheshatsang Y."/>
            <person name="Chuda L."/>
            <person name="Citroen M."/>
            <person name="Collymore A."/>
            <person name="Cooke P."/>
            <person name="Costello M."/>
            <person name="D'Aco K."/>
            <person name="Daza R."/>
            <person name="De Haan G."/>
            <person name="DeGray S."/>
            <person name="DeMaso C."/>
            <person name="Dhargay N."/>
            <person name="Dooley K."/>
            <person name="Dooley E."/>
            <person name="Doricent M."/>
            <person name="Dorje P."/>
            <person name="Dorjee K."/>
            <person name="Dupes A."/>
            <person name="Elong R."/>
            <person name="Falk J."/>
            <person name="Farina A."/>
            <person name="Faro S."/>
            <person name="Ferguson D."/>
            <person name="Fisher S."/>
            <person name="Foley C.D."/>
            <person name="Franke A."/>
            <person name="Friedrich D."/>
            <person name="Gadbois L."/>
            <person name="Gearin G."/>
            <person name="Gearin C.R."/>
            <person name="Giannoukos G."/>
            <person name="Goode T."/>
            <person name="Graham J."/>
            <person name="Grandbois E."/>
            <person name="Grewal S."/>
            <person name="Gyaltsen K."/>
            <person name="Hafez N."/>
            <person name="Hagos B."/>
            <person name="Hall J."/>
            <person name="Henson C."/>
            <person name="Hollinger A."/>
            <person name="Honan T."/>
            <person name="Huard M.D."/>
            <person name="Hughes L."/>
            <person name="Hurhula B."/>
            <person name="Husby M.E."/>
            <person name="Kamat A."/>
            <person name="Kanga B."/>
            <person name="Kashin S."/>
            <person name="Khazanovich D."/>
            <person name="Kisner P."/>
            <person name="Lance K."/>
            <person name="Lara M."/>
            <person name="Lee W."/>
            <person name="Lennon N."/>
            <person name="Letendre F."/>
            <person name="LeVine R."/>
            <person name="Lipovsky A."/>
            <person name="Liu X."/>
            <person name="Liu J."/>
            <person name="Liu S."/>
            <person name="Lokyitsang T."/>
            <person name="Lokyitsang Y."/>
            <person name="Lubonja R."/>
            <person name="Lui A."/>
            <person name="MacDonald P."/>
            <person name="Magnisalis V."/>
            <person name="Maru K."/>
            <person name="Matthews C."/>
            <person name="McCusker W."/>
            <person name="McDonough S."/>
            <person name="Mehta T."/>
            <person name="Meldrim J."/>
            <person name="Meneus L."/>
            <person name="Mihai O."/>
            <person name="Mihalev A."/>
            <person name="Mihova T."/>
            <person name="Mittelman R."/>
            <person name="Mlenga V."/>
            <person name="Montmayeur A."/>
            <person name="Mulrain L."/>
            <person name="Navidi A."/>
            <person name="Naylor J."/>
            <person name="Negash T."/>
            <person name="Nguyen T."/>
            <person name="Nguyen N."/>
            <person name="Nicol R."/>
            <person name="Norbu C."/>
            <person name="Norbu N."/>
            <person name="Novod N."/>
            <person name="O'Neill B."/>
            <person name="Osman S."/>
            <person name="Markiewicz E."/>
            <person name="Oyono O.L."/>
            <person name="Patti C."/>
            <person name="Phunkhang P."/>
            <person name="Pierre F."/>
            <person name="Priest M."/>
            <person name="Raghuraman S."/>
            <person name="Rege F."/>
            <person name="Reyes R."/>
            <person name="Rise C."/>
            <person name="Rogov P."/>
            <person name="Ross K."/>
            <person name="Ryan E."/>
            <person name="Settipalli S."/>
            <person name="Shea T."/>
            <person name="Sherpa N."/>
            <person name="Shi L."/>
            <person name="Shih D."/>
            <person name="Sparrow T."/>
            <person name="Spaulding J."/>
            <person name="Stalker J."/>
            <person name="Stange-Thomann N."/>
            <person name="Stavropoulos S."/>
            <person name="Stone C."/>
            <person name="Strader C."/>
            <person name="Tesfaye S."/>
            <person name="Thomson T."/>
            <person name="Thoulutsang Y."/>
            <person name="Thoulutsang D."/>
            <person name="Topham K."/>
            <person name="Topping I."/>
            <person name="Tsamla T."/>
            <person name="Vassiliev H."/>
            <person name="Vo A."/>
            <person name="Wangchuk T."/>
            <person name="Wangdi T."/>
            <person name="Weiand M."/>
            <person name="Wilkinson J."/>
            <person name="Wilson A."/>
            <person name="Yadav S."/>
            <person name="Young G."/>
            <person name="Yu Q."/>
            <person name="Zembek L."/>
            <person name="Zhong D."/>
            <person name="Zimmer A."/>
            <person name="Zwirko Z."/>
            <person name="Jaffe D.B."/>
            <person name="Alvarez P."/>
            <person name="Brockman W."/>
            <person name="Butler J."/>
            <person name="Chin C."/>
            <person name="Gnerre S."/>
            <person name="Grabherr M."/>
            <person name="Kleber M."/>
            <person name="Mauceli E."/>
            <person name="MacCallum I."/>
        </authorList>
    </citation>
    <scope>NUCLEOTIDE SEQUENCE [LARGE SCALE GENOMIC DNA]</scope>
    <source>
        <strain evidence="1 2">TSC#14021-0224.01</strain>
    </source>
</reference>
<reference evidence="1 2" key="2">
    <citation type="journal article" date="2008" name="Bioinformatics">
        <title>Assembly reconciliation.</title>
        <authorList>
            <person name="Zimin A.V."/>
            <person name="Smith D.R."/>
            <person name="Sutton G."/>
            <person name="Yorke J.A."/>
        </authorList>
    </citation>
    <scope>NUCLEOTIDE SEQUENCE [LARGE SCALE GENOMIC DNA]</scope>
    <source>
        <strain evidence="1 2">TSC#14021-0224.01</strain>
    </source>
</reference>
<accession>B3NRZ8</accession>
<proteinExistence type="predicted"/>
<evidence type="ECO:0000313" key="1">
    <source>
        <dbReference type="EMBL" id="EDV56300.2"/>
    </source>
</evidence>
<dbReference type="EMBL" id="CH954179">
    <property type="protein sequence ID" value="EDV56300.2"/>
    <property type="molecule type" value="Genomic_DNA"/>
</dbReference>
<gene>
    <name evidence="1" type="primary">Dere\GG22575</name>
    <name evidence="1" type="synonym">dere_GLEANR_7294</name>
    <name evidence="1" type="synonym">GG22575</name>
    <name evidence="1" type="ORF">Dere_GG22575</name>
</gene>
<protein>
    <submittedName>
        <fullName evidence="1">Uncharacterized protein</fullName>
    </submittedName>
</protein>
<dbReference type="eggNOG" id="KOG2499">
    <property type="taxonomic scope" value="Eukaryota"/>
</dbReference>